<feature type="transmembrane region" description="Helical" evidence="1">
    <location>
        <begin position="90"/>
        <end position="108"/>
    </location>
</feature>
<accession>A0A6A6A4E0</accession>
<feature type="transmembrane region" description="Helical" evidence="1">
    <location>
        <begin position="53"/>
        <end position="70"/>
    </location>
</feature>
<feature type="transmembrane region" description="Helical" evidence="1">
    <location>
        <begin position="12"/>
        <end position="33"/>
    </location>
</feature>
<dbReference type="EMBL" id="ML977515">
    <property type="protein sequence ID" value="KAF2125777.1"/>
    <property type="molecule type" value="Genomic_DNA"/>
</dbReference>
<sequence length="126" mass="14436">MGRRFSNLSVCFFISYHFPTLIPHVLASVFFLITHFFPFPLSRITTTARGPPLLYIFSFLFVTSISGRFACQHYQTERYRQPRGYEAGRYTRLGIFCFFNVVFFGGYAGSSSSSTDAPAAFPYDEM</sequence>
<keyword evidence="1" id="KW-1133">Transmembrane helix</keyword>
<dbReference type="GeneID" id="54413932"/>
<dbReference type="AlphaFoldDB" id="A0A6A6A4E0"/>
<keyword evidence="3" id="KW-1185">Reference proteome</keyword>
<evidence type="ECO:0000256" key="1">
    <source>
        <dbReference type="SAM" id="Phobius"/>
    </source>
</evidence>
<reference evidence="2" key="1">
    <citation type="journal article" date="2020" name="Stud. Mycol.">
        <title>101 Dothideomycetes genomes: a test case for predicting lifestyles and emergence of pathogens.</title>
        <authorList>
            <person name="Haridas S."/>
            <person name="Albert R."/>
            <person name="Binder M."/>
            <person name="Bloem J."/>
            <person name="Labutti K."/>
            <person name="Salamov A."/>
            <person name="Andreopoulos B."/>
            <person name="Baker S."/>
            <person name="Barry K."/>
            <person name="Bills G."/>
            <person name="Bluhm B."/>
            <person name="Cannon C."/>
            <person name="Castanera R."/>
            <person name="Culley D."/>
            <person name="Daum C."/>
            <person name="Ezra D."/>
            <person name="Gonzalez J."/>
            <person name="Henrissat B."/>
            <person name="Kuo A."/>
            <person name="Liang C."/>
            <person name="Lipzen A."/>
            <person name="Lutzoni F."/>
            <person name="Magnuson J."/>
            <person name="Mondo S."/>
            <person name="Nolan M."/>
            <person name="Ohm R."/>
            <person name="Pangilinan J."/>
            <person name="Park H.-J."/>
            <person name="Ramirez L."/>
            <person name="Alfaro M."/>
            <person name="Sun H."/>
            <person name="Tritt A."/>
            <person name="Yoshinaga Y."/>
            <person name="Zwiers L.-H."/>
            <person name="Turgeon B."/>
            <person name="Goodwin S."/>
            <person name="Spatafora J."/>
            <person name="Crous P."/>
            <person name="Grigoriev I."/>
        </authorList>
    </citation>
    <scope>NUCLEOTIDE SEQUENCE</scope>
    <source>
        <strain evidence="2">CBS 119687</strain>
    </source>
</reference>
<proteinExistence type="predicted"/>
<name>A0A6A6A4E0_9PLEO</name>
<keyword evidence="1" id="KW-0812">Transmembrane</keyword>
<keyword evidence="1" id="KW-0472">Membrane</keyword>
<gene>
    <name evidence="2" type="ORF">P153DRAFT_93604</name>
</gene>
<evidence type="ECO:0000313" key="3">
    <source>
        <dbReference type="Proteomes" id="UP000799771"/>
    </source>
</evidence>
<dbReference type="Proteomes" id="UP000799771">
    <property type="component" value="Unassembled WGS sequence"/>
</dbReference>
<organism evidence="2 3">
    <name type="scientific">Dothidotthia symphoricarpi CBS 119687</name>
    <dbReference type="NCBI Taxonomy" id="1392245"/>
    <lineage>
        <taxon>Eukaryota</taxon>
        <taxon>Fungi</taxon>
        <taxon>Dikarya</taxon>
        <taxon>Ascomycota</taxon>
        <taxon>Pezizomycotina</taxon>
        <taxon>Dothideomycetes</taxon>
        <taxon>Pleosporomycetidae</taxon>
        <taxon>Pleosporales</taxon>
        <taxon>Dothidotthiaceae</taxon>
        <taxon>Dothidotthia</taxon>
    </lineage>
</organism>
<evidence type="ECO:0000313" key="2">
    <source>
        <dbReference type="EMBL" id="KAF2125777.1"/>
    </source>
</evidence>
<dbReference type="RefSeq" id="XP_033520169.1">
    <property type="nucleotide sequence ID" value="XM_033673500.1"/>
</dbReference>
<protein>
    <submittedName>
        <fullName evidence="2">Uncharacterized protein</fullName>
    </submittedName>
</protein>